<accession>A0AAW3V7U6</accession>
<dbReference type="RefSeq" id="WP_183801862.1">
    <property type="nucleotide sequence ID" value="NZ_JACIII010000015.1"/>
</dbReference>
<proteinExistence type="predicted"/>
<name>A0AAW3V7U6_9BURK</name>
<protein>
    <submittedName>
        <fullName evidence="1">Uncharacterized protein</fullName>
    </submittedName>
</protein>
<sequence>MSTIMLYAWLALERFLVQRGKRPSWLQDIEIATLAGFVKRQSSECRNVELFLMMLMETG</sequence>
<organism evidence="1 2">
    <name type="scientific">Paraburkholderia fungorum</name>
    <dbReference type="NCBI Taxonomy" id="134537"/>
    <lineage>
        <taxon>Bacteria</taxon>
        <taxon>Pseudomonadati</taxon>
        <taxon>Pseudomonadota</taxon>
        <taxon>Betaproteobacteria</taxon>
        <taxon>Burkholderiales</taxon>
        <taxon>Burkholderiaceae</taxon>
        <taxon>Paraburkholderia</taxon>
    </lineage>
</organism>
<dbReference type="Proteomes" id="UP000518681">
    <property type="component" value="Unassembled WGS sequence"/>
</dbReference>
<evidence type="ECO:0000313" key="1">
    <source>
        <dbReference type="EMBL" id="MBB6205800.1"/>
    </source>
</evidence>
<reference evidence="1 2" key="1">
    <citation type="submission" date="2020-08" db="EMBL/GenBank/DDBJ databases">
        <title>Genomic Encyclopedia of Type Strains, Phase IV (KMG-V): Genome sequencing to study the core and pangenomes of soil and plant-associated prokaryotes.</title>
        <authorList>
            <person name="Whitman W."/>
        </authorList>
    </citation>
    <scope>NUCLEOTIDE SEQUENCE [LARGE SCALE GENOMIC DNA]</scope>
    <source>
        <strain evidence="1 2">SEMIA 4013</strain>
    </source>
</reference>
<gene>
    <name evidence="1" type="ORF">GGD69_006695</name>
</gene>
<comment type="caution">
    <text evidence="1">The sequence shown here is derived from an EMBL/GenBank/DDBJ whole genome shotgun (WGS) entry which is preliminary data.</text>
</comment>
<dbReference type="EMBL" id="JACIIK010000014">
    <property type="protein sequence ID" value="MBB6205800.1"/>
    <property type="molecule type" value="Genomic_DNA"/>
</dbReference>
<dbReference type="AlphaFoldDB" id="A0AAW3V7U6"/>
<evidence type="ECO:0000313" key="2">
    <source>
        <dbReference type="Proteomes" id="UP000518681"/>
    </source>
</evidence>